<evidence type="ECO:0000313" key="4">
    <source>
        <dbReference type="Proteomes" id="UP000037046"/>
    </source>
</evidence>
<reference evidence="3 5" key="3">
    <citation type="submission" date="2016-10" db="EMBL/GenBank/DDBJ databases">
        <authorList>
            <person name="de Groot N.N."/>
        </authorList>
    </citation>
    <scope>NUCLEOTIDE SEQUENCE [LARGE SCALE GENOMIC DNA]</scope>
    <source>
        <strain evidence="3 5">DSM 11457</strain>
    </source>
</reference>
<evidence type="ECO:0000259" key="1">
    <source>
        <dbReference type="Pfam" id="PF06568"/>
    </source>
</evidence>
<reference evidence="4" key="1">
    <citation type="submission" date="2015-07" db="EMBL/GenBank/DDBJ databases">
        <title>Draft Genome Sequence of Roseovarius tolerans EL-164, a producer of N-Acylated Alanine Methyl Esters (NAMEs).</title>
        <authorList>
            <person name="Voget S."/>
            <person name="Bruns H."/>
            <person name="Wagner-Doebler I."/>
            <person name="Schulz S."/>
            <person name="Daniel R."/>
        </authorList>
    </citation>
    <scope>NUCLEOTIDE SEQUENCE [LARGE SCALE GENOMIC DNA]</scope>
    <source>
        <strain evidence="4">EL-164</strain>
    </source>
</reference>
<evidence type="ECO:0000313" key="3">
    <source>
        <dbReference type="EMBL" id="SEN32543.1"/>
    </source>
</evidence>
<reference evidence="2" key="2">
    <citation type="submission" date="2015-07" db="EMBL/GenBank/DDBJ databases">
        <title>MeaNS - Measles Nucleotide Surveillance Program.</title>
        <authorList>
            <person name="Tran T."/>
            <person name="Druce J."/>
        </authorList>
    </citation>
    <scope>NUCLEOTIDE SEQUENCE</scope>
    <source>
        <strain evidence="2">EL-164</strain>
    </source>
</reference>
<protein>
    <submittedName>
        <fullName evidence="3">Uncharacterized conserved protein YjiS, DUF1127 family</fullName>
    </submittedName>
</protein>
<dbReference type="Proteomes" id="UP000037046">
    <property type="component" value="Unassembled WGS sequence"/>
</dbReference>
<dbReference type="PATRIC" id="fig|74031.6.peg.141"/>
<feature type="domain" description="YjiS-like" evidence="1">
    <location>
        <begin position="29"/>
        <end position="52"/>
    </location>
</feature>
<evidence type="ECO:0000313" key="5">
    <source>
        <dbReference type="Proteomes" id="UP000182160"/>
    </source>
</evidence>
<evidence type="ECO:0000313" key="2">
    <source>
        <dbReference type="EMBL" id="KNX43349.1"/>
    </source>
</evidence>
<accession>A0A0L6D050</accession>
<keyword evidence="4" id="KW-1185">Reference proteome</keyword>
<dbReference type="Proteomes" id="UP000182160">
    <property type="component" value="Unassembled WGS sequence"/>
</dbReference>
<sequence>MTFHIDAPALHRTCRPQRITLGLMLDVFRQRRALLHLDDTALADLGITRREALREATRPFWDLP</sequence>
<dbReference type="AlphaFoldDB" id="A0A0L6D050"/>
<organism evidence="2 4">
    <name type="scientific">Roseovarius tolerans</name>
    <dbReference type="NCBI Taxonomy" id="74031"/>
    <lineage>
        <taxon>Bacteria</taxon>
        <taxon>Pseudomonadati</taxon>
        <taxon>Pseudomonadota</taxon>
        <taxon>Alphaproteobacteria</taxon>
        <taxon>Rhodobacterales</taxon>
        <taxon>Roseobacteraceae</taxon>
        <taxon>Roseovarius</taxon>
    </lineage>
</organism>
<proteinExistence type="predicted"/>
<dbReference type="InterPro" id="IPR009506">
    <property type="entry name" value="YjiS-like"/>
</dbReference>
<gene>
    <name evidence="2" type="ORF">ROTO_01380</name>
    <name evidence="3" type="ORF">SAMN04488077_11559</name>
</gene>
<dbReference type="EMBL" id="LGVV01000001">
    <property type="protein sequence ID" value="KNX43349.1"/>
    <property type="molecule type" value="Genomic_DNA"/>
</dbReference>
<dbReference type="STRING" id="74031.SAMN04488077_11559"/>
<dbReference type="RefSeq" id="WP_050661160.1">
    <property type="nucleotide sequence ID" value="NZ_CP118494.1"/>
</dbReference>
<dbReference type="EMBL" id="FOBO01000015">
    <property type="protein sequence ID" value="SEN32543.1"/>
    <property type="molecule type" value="Genomic_DNA"/>
</dbReference>
<name>A0A0L6D050_9RHOB</name>
<dbReference type="Pfam" id="PF06568">
    <property type="entry name" value="YjiS-like"/>
    <property type="match status" value="1"/>
</dbReference>